<proteinExistence type="predicted"/>
<dbReference type="InterPro" id="IPR051856">
    <property type="entry name" value="CSR-E3_Ligase_Protein"/>
</dbReference>
<evidence type="ECO:0000313" key="1">
    <source>
        <dbReference type="Ensembl" id="ENSAOWP00000026517.1"/>
    </source>
</evidence>
<reference evidence="1" key="1">
    <citation type="submission" date="2025-08" db="UniProtKB">
        <authorList>
            <consortium name="Ensembl"/>
        </authorList>
    </citation>
    <scope>IDENTIFICATION</scope>
</reference>
<reference evidence="1" key="2">
    <citation type="submission" date="2025-09" db="UniProtKB">
        <authorList>
            <consortium name="Ensembl"/>
        </authorList>
    </citation>
    <scope>IDENTIFICATION</scope>
</reference>
<dbReference type="AlphaFoldDB" id="A0A8B9QJF5"/>
<dbReference type="PANTHER" id="PTHR21041:SF17">
    <property type="entry name" value="E3 UBIQUITIN-PROTEIN LIGASE DCST1"/>
    <property type="match status" value="1"/>
</dbReference>
<sequence length="210" mass="22325">MRKVQLTCGLAGEPGARGGTGGWQGPRVPAGPRSGAVGMAGSSLLPVGASALGWATSPRFRCASLLVAPKFVGKEGRVFVLSYALAAIYDGPVANVRHNLEEVIRSVGCVTELQVNHSRQLWQVSMAPLRAVMEDMVRSGRTLNAEMQNISRAFVALNEEVASEAGYDLRQGRRAAPPQALSTQKLYEMKTKLRCKCDREEGWAAGGAGG</sequence>
<dbReference type="PANTHER" id="PTHR21041">
    <property type="entry name" value="DENDRITIC CELL-SPECIFIC TRANSMEMBRANE PROTEIN"/>
    <property type="match status" value="1"/>
</dbReference>
<name>A0A8B9QJF5_APTOW</name>
<dbReference type="Proteomes" id="UP000694424">
    <property type="component" value="Unplaced"/>
</dbReference>
<protein>
    <submittedName>
        <fullName evidence="1">DC-STAMP domain containing 1</fullName>
    </submittedName>
</protein>
<organism evidence="1 2">
    <name type="scientific">Apteryx owenii</name>
    <name type="common">Little spotted kiwi</name>
    <dbReference type="NCBI Taxonomy" id="8824"/>
    <lineage>
        <taxon>Eukaryota</taxon>
        <taxon>Metazoa</taxon>
        <taxon>Chordata</taxon>
        <taxon>Craniata</taxon>
        <taxon>Vertebrata</taxon>
        <taxon>Euteleostomi</taxon>
        <taxon>Archelosauria</taxon>
        <taxon>Archosauria</taxon>
        <taxon>Dinosauria</taxon>
        <taxon>Saurischia</taxon>
        <taxon>Theropoda</taxon>
        <taxon>Coelurosauria</taxon>
        <taxon>Aves</taxon>
        <taxon>Palaeognathae</taxon>
        <taxon>Apterygiformes</taxon>
        <taxon>Apterygidae</taxon>
        <taxon>Apteryx</taxon>
    </lineage>
</organism>
<accession>A0A8B9QJF5</accession>
<keyword evidence="2" id="KW-1185">Reference proteome</keyword>
<evidence type="ECO:0000313" key="2">
    <source>
        <dbReference type="Proteomes" id="UP000694424"/>
    </source>
</evidence>
<dbReference type="Ensembl" id="ENSAOWT00000030051.1">
    <property type="protein sequence ID" value="ENSAOWP00000026517.1"/>
    <property type="gene ID" value="ENSAOWG00000017869.1"/>
</dbReference>